<dbReference type="Pfam" id="PF13668">
    <property type="entry name" value="Ferritin_2"/>
    <property type="match status" value="1"/>
</dbReference>
<dbReference type="SUPFAM" id="SSF47240">
    <property type="entry name" value="Ferritin-like"/>
    <property type="match status" value="1"/>
</dbReference>
<reference evidence="2" key="1">
    <citation type="journal article" date="2023" name="Mol. Phylogenet. Evol.">
        <title>Genome-scale phylogeny and comparative genomics of the fungal order Sordariales.</title>
        <authorList>
            <person name="Hensen N."/>
            <person name="Bonometti L."/>
            <person name="Westerberg I."/>
            <person name="Brannstrom I.O."/>
            <person name="Guillou S."/>
            <person name="Cros-Aarteil S."/>
            <person name="Calhoun S."/>
            <person name="Haridas S."/>
            <person name="Kuo A."/>
            <person name="Mondo S."/>
            <person name="Pangilinan J."/>
            <person name="Riley R."/>
            <person name="LaButti K."/>
            <person name="Andreopoulos B."/>
            <person name="Lipzen A."/>
            <person name="Chen C."/>
            <person name="Yan M."/>
            <person name="Daum C."/>
            <person name="Ng V."/>
            <person name="Clum A."/>
            <person name="Steindorff A."/>
            <person name="Ohm R.A."/>
            <person name="Martin F."/>
            <person name="Silar P."/>
            <person name="Natvig D.O."/>
            <person name="Lalanne C."/>
            <person name="Gautier V."/>
            <person name="Ament-Velasquez S.L."/>
            <person name="Kruys A."/>
            <person name="Hutchinson M.I."/>
            <person name="Powell A.J."/>
            <person name="Barry K."/>
            <person name="Miller A.N."/>
            <person name="Grigoriev I.V."/>
            <person name="Debuchy R."/>
            <person name="Gladieux P."/>
            <person name="Hiltunen Thoren M."/>
            <person name="Johannesson H."/>
        </authorList>
    </citation>
    <scope>NUCLEOTIDE SEQUENCE</scope>
    <source>
        <strain evidence="2">CBS 359.72</strain>
    </source>
</reference>
<dbReference type="AlphaFoldDB" id="A0AAN7HM85"/>
<dbReference type="PANTHER" id="PTHR38705">
    <property type="entry name" value="PROTEIN RDS1"/>
    <property type="match status" value="1"/>
</dbReference>
<keyword evidence="1" id="KW-0732">Signal</keyword>
<sequence>MPSFKKTFGAVVAGLAAISSALPAVPKLSKTQMRMYEHAKRQNAAAAALGLNDIDILQFALTLEWLEATFYQQGFAQFPATDFQALGLQQEQIDALLKVGKTEEEHVVLLQSAIAQAGVQPVQPCTYNFGFTDAAGMVATAAVLESVGVSAYLGAAALVSDGSILTTAGSILTIEARHQTFIRAASGSIPVPQAFDTPLSPKQVFSLAAPFIESCPEGSNLILTAFPTLAMAEGASAQAVAAGATVQLQSEAATGATHCAFTTGGIPGGTAFSPFDQASGCVVPQGLAGVTYVNLASAAPLDGKLTDDIIVAGPMVMQVS</sequence>
<name>A0AAN7HM85_9PEZI</name>
<evidence type="ECO:0000313" key="3">
    <source>
        <dbReference type="Proteomes" id="UP001303647"/>
    </source>
</evidence>
<dbReference type="PANTHER" id="PTHR38705:SF1">
    <property type="entry name" value="PROTEIN RDS1"/>
    <property type="match status" value="1"/>
</dbReference>
<evidence type="ECO:0000256" key="1">
    <source>
        <dbReference type="SAM" id="SignalP"/>
    </source>
</evidence>
<dbReference type="InterPro" id="IPR012347">
    <property type="entry name" value="Ferritin-like"/>
</dbReference>
<reference evidence="2" key="2">
    <citation type="submission" date="2023-05" db="EMBL/GenBank/DDBJ databases">
        <authorList>
            <consortium name="Lawrence Berkeley National Laboratory"/>
            <person name="Steindorff A."/>
            <person name="Hensen N."/>
            <person name="Bonometti L."/>
            <person name="Westerberg I."/>
            <person name="Brannstrom I.O."/>
            <person name="Guillou S."/>
            <person name="Cros-Aarteil S."/>
            <person name="Calhoun S."/>
            <person name="Haridas S."/>
            <person name="Kuo A."/>
            <person name="Mondo S."/>
            <person name="Pangilinan J."/>
            <person name="Riley R."/>
            <person name="Labutti K."/>
            <person name="Andreopoulos B."/>
            <person name="Lipzen A."/>
            <person name="Chen C."/>
            <person name="Yanf M."/>
            <person name="Daum C."/>
            <person name="Ng V."/>
            <person name="Clum A."/>
            <person name="Ohm R."/>
            <person name="Martin F."/>
            <person name="Silar P."/>
            <person name="Natvig D."/>
            <person name="Lalanne C."/>
            <person name="Gautier V."/>
            <person name="Ament-Velasquez S.L."/>
            <person name="Kruys A."/>
            <person name="Hutchinson M.I."/>
            <person name="Powell A.J."/>
            <person name="Barry K."/>
            <person name="Miller A.N."/>
            <person name="Grigoriev I.V."/>
            <person name="Debuchy R."/>
            <person name="Gladieux P."/>
            <person name="Thoren M.H."/>
            <person name="Johannesson H."/>
        </authorList>
    </citation>
    <scope>NUCLEOTIDE SEQUENCE</scope>
    <source>
        <strain evidence="2">CBS 359.72</strain>
    </source>
</reference>
<dbReference type="Proteomes" id="UP001303647">
    <property type="component" value="Unassembled WGS sequence"/>
</dbReference>
<comment type="caution">
    <text evidence="2">The sequence shown here is derived from an EMBL/GenBank/DDBJ whole genome shotgun (WGS) entry which is preliminary data.</text>
</comment>
<keyword evidence="3" id="KW-1185">Reference proteome</keyword>
<feature type="chain" id="PRO_5042931916" evidence="1">
    <location>
        <begin position="24"/>
        <end position="320"/>
    </location>
</feature>
<organism evidence="2 3">
    <name type="scientific">Corynascus novoguineensis</name>
    <dbReference type="NCBI Taxonomy" id="1126955"/>
    <lineage>
        <taxon>Eukaryota</taxon>
        <taxon>Fungi</taxon>
        <taxon>Dikarya</taxon>
        <taxon>Ascomycota</taxon>
        <taxon>Pezizomycotina</taxon>
        <taxon>Sordariomycetes</taxon>
        <taxon>Sordariomycetidae</taxon>
        <taxon>Sordariales</taxon>
        <taxon>Chaetomiaceae</taxon>
        <taxon>Corynascus</taxon>
    </lineage>
</organism>
<dbReference type="InterPro" id="IPR009078">
    <property type="entry name" value="Ferritin-like_SF"/>
</dbReference>
<accession>A0AAN7HM85</accession>
<dbReference type="EMBL" id="MU857614">
    <property type="protein sequence ID" value="KAK4250322.1"/>
    <property type="molecule type" value="Genomic_DNA"/>
</dbReference>
<gene>
    <name evidence="2" type="ORF">C7999DRAFT_38629</name>
</gene>
<evidence type="ECO:0000313" key="2">
    <source>
        <dbReference type="EMBL" id="KAK4250322.1"/>
    </source>
</evidence>
<feature type="signal peptide" evidence="1">
    <location>
        <begin position="1"/>
        <end position="23"/>
    </location>
</feature>
<proteinExistence type="predicted"/>
<dbReference type="InterPro" id="IPR039254">
    <property type="entry name" value="Rds1"/>
</dbReference>
<protein>
    <submittedName>
        <fullName evidence="2">Protein rds1</fullName>
    </submittedName>
</protein>
<dbReference type="Gene3D" id="1.20.1260.10">
    <property type="match status" value="1"/>
</dbReference>
<dbReference type="CDD" id="cd00657">
    <property type="entry name" value="Ferritin_like"/>
    <property type="match status" value="1"/>
</dbReference>